<comment type="caution">
    <text evidence="1">The sequence shown here is derived from an EMBL/GenBank/DDBJ whole genome shotgun (WGS) entry which is preliminary data.</text>
</comment>
<dbReference type="EMBL" id="LAZR01011521">
    <property type="protein sequence ID" value="KKM61230.1"/>
    <property type="molecule type" value="Genomic_DNA"/>
</dbReference>
<accession>A0A0F9LAW0</accession>
<proteinExistence type="predicted"/>
<feature type="non-terminal residue" evidence="1">
    <location>
        <position position="405"/>
    </location>
</feature>
<organism evidence="1">
    <name type="scientific">marine sediment metagenome</name>
    <dbReference type="NCBI Taxonomy" id="412755"/>
    <lineage>
        <taxon>unclassified sequences</taxon>
        <taxon>metagenomes</taxon>
        <taxon>ecological metagenomes</taxon>
    </lineage>
</organism>
<reference evidence="1" key="1">
    <citation type="journal article" date="2015" name="Nature">
        <title>Complex archaea that bridge the gap between prokaryotes and eukaryotes.</title>
        <authorList>
            <person name="Spang A."/>
            <person name="Saw J.H."/>
            <person name="Jorgensen S.L."/>
            <person name="Zaremba-Niedzwiedzka K."/>
            <person name="Martijn J."/>
            <person name="Lind A.E."/>
            <person name="van Eijk R."/>
            <person name="Schleper C."/>
            <person name="Guy L."/>
            <person name="Ettema T.J."/>
        </authorList>
    </citation>
    <scope>NUCLEOTIDE SEQUENCE</scope>
</reference>
<gene>
    <name evidence="1" type="ORF">LCGC14_1533750</name>
</gene>
<evidence type="ECO:0000313" key="1">
    <source>
        <dbReference type="EMBL" id="KKM61230.1"/>
    </source>
</evidence>
<name>A0A0F9LAW0_9ZZZZ</name>
<dbReference type="AlphaFoldDB" id="A0A0F9LAW0"/>
<protein>
    <submittedName>
        <fullName evidence="1">Uncharacterized protein</fullName>
    </submittedName>
</protein>
<sequence>MSIFKVNNSLPRQNQINSLNDMILENEGNIAQGEFNKNELDQLYTDIGLNRKFLREQSLGHTTSNYTEWSHLKTEDGYSIWKLTPGSYAYNSVNQLYFNDLALDNRGEASSESAISFDSVFFYDGDSGGGYTDNTTEAGTEGGTQFSINNSTTDYLYIGDDATFTGFKVEWQTRGSNYTLVVEYYDGSSWTTMTANTNTLSDNTSNFESDGYMTWVAPGDWATTTVNSATRYWIRVSTSATPVTAAKAYYIIPYNSVISLLAMSSTQIQNEDWAWCSYTSAIYVTIRNTGNSSYEGNYFITSSSSVANLQNFFVHNHHYKLDFENSLYSSANISTFIDDIFMPFSHSGWTATNIHAAILEAQKVWSGEINTASNTGSSGTGLFKQKSTYDLEFYKIVSANDRLTF</sequence>